<gene>
    <name evidence="2" type="ORF">BUALT_Bualt06G0085600</name>
</gene>
<dbReference type="EMBL" id="WHWC01000006">
    <property type="protein sequence ID" value="KAG8381085.1"/>
    <property type="molecule type" value="Genomic_DNA"/>
</dbReference>
<reference evidence="2" key="1">
    <citation type="submission" date="2019-10" db="EMBL/GenBank/DDBJ databases">
        <authorList>
            <person name="Zhang R."/>
            <person name="Pan Y."/>
            <person name="Wang J."/>
            <person name="Ma R."/>
            <person name="Yu S."/>
        </authorList>
    </citation>
    <scope>NUCLEOTIDE SEQUENCE</scope>
    <source>
        <strain evidence="2">LA-IB0</strain>
        <tissue evidence="2">Leaf</tissue>
    </source>
</reference>
<evidence type="ECO:0000313" key="2">
    <source>
        <dbReference type="EMBL" id="KAG8381085.1"/>
    </source>
</evidence>
<feature type="region of interest" description="Disordered" evidence="1">
    <location>
        <begin position="1"/>
        <end position="42"/>
    </location>
</feature>
<dbReference type="AlphaFoldDB" id="A0AAV6XPJ0"/>
<accession>A0AAV6XPJ0</accession>
<name>A0AAV6XPJ0_9LAMI</name>
<sequence>MGSNNMEGSNANNESPILIQEDGKDDTQKVETQVQEENAPIRQDLRKKSKVWSGFTVTSTDDDEKAKCNYCNMLIAINSQGSTTQFH</sequence>
<comment type="caution">
    <text evidence="2">The sequence shown here is derived from an EMBL/GenBank/DDBJ whole genome shotgun (WGS) entry which is preliminary data.</text>
</comment>
<feature type="compositionally biased region" description="Polar residues" evidence="1">
    <location>
        <begin position="1"/>
        <end position="15"/>
    </location>
</feature>
<keyword evidence="3" id="KW-1185">Reference proteome</keyword>
<evidence type="ECO:0008006" key="4">
    <source>
        <dbReference type="Google" id="ProtNLM"/>
    </source>
</evidence>
<proteinExistence type="predicted"/>
<dbReference type="Proteomes" id="UP000826271">
    <property type="component" value="Unassembled WGS sequence"/>
</dbReference>
<organism evidence="2 3">
    <name type="scientific">Buddleja alternifolia</name>
    <dbReference type="NCBI Taxonomy" id="168488"/>
    <lineage>
        <taxon>Eukaryota</taxon>
        <taxon>Viridiplantae</taxon>
        <taxon>Streptophyta</taxon>
        <taxon>Embryophyta</taxon>
        <taxon>Tracheophyta</taxon>
        <taxon>Spermatophyta</taxon>
        <taxon>Magnoliopsida</taxon>
        <taxon>eudicotyledons</taxon>
        <taxon>Gunneridae</taxon>
        <taxon>Pentapetalae</taxon>
        <taxon>asterids</taxon>
        <taxon>lamiids</taxon>
        <taxon>Lamiales</taxon>
        <taxon>Scrophulariaceae</taxon>
        <taxon>Buddlejeae</taxon>
        <taxon>Buddleja</taxon>
    </lineage>
</organism>
<evidence type="ECO:0000256" key="1">
    <source>
        <dbReference type="SAM" id="MobiDB-lite"/>
    </source>
</evidence>
<protein>
    <recommendedName>
        <fullName evidence="4">BED-type domain-containing protein</fullName>
    </recommendedName>
</protein>
<evidence type="ECO:0000313" key="3">
    <source>
        <dbReference type="Proteomes" id="UP000826271"/>
    </source>
</evidence>